<evidence type="ECO:0000256" key="7">
    <source>
        <dbReference type="ARBA" id="ARBA00007490"/>
    </source>
</evidence>
<evidence type="ECO:0000256" key="1">
    <source>
        <dbReference type="ARBA" id="ARBA00000312"/>
    </source>
</evidence>
<keyword evidence="11 14" id="KW-0418">Kinase</keyword>
<evidence type="ECO:0000256" key="6">
    <source>
        <dbReference type="ARBA" id="ARBA00005159"/>
    </source>
</evidence>
<evidence type="ECO:0000256" key="5">
    <source>
        <dbReference type="ARBA" id="ARBA00004692"/>
    </source>
</evidence>
<evidence type="ECO:0000256" key="3">
    <source>
        <dbReference type="ARBA" id="ARBA00001522"/>
    </source>
</evidence>
<evidence type="ECO:0000256" key="12">
    <source>
        <dbReference type="ARBA" id="ARBA00022840"/>
    </source>
</evidence>
<evidence type="ECO:0000256" key="15">
    <source>
        <dbReference type="PIRSR" id="PIRSR006135-1"/>
    </source>
</evidence>
<evidence type="ECO:0000256" key="10">
    <source>
        <dbReference type="ARBA" id="ARBA00022741"/>
    </source>
</evidence>
<dbReference type="NCBIfam" id="NF004469">
    <property type="entry name" value="PRK05800.1"/>
    <property type="match status" value="1"/>
</dbReference>
<dbReference type="RefSeq" id="WP_133340942.1">
    <property type="nucleotide sequence ID" value="NZ_SMZO01000001.1"/>
</dbReference>
<dbReference type="OrthoDB" id="9788370at2"/>
<dbReference type="GO" id="GO:0008820">
    <property type="term" value="F:cobinamide phosphate guanylyltransferase activity"/>
    <property type="evidence" value="ECO:0007669"/>
    <property type="project" value="UniProtKB-UniRule"/>
</dbReference>
<evidence type="ECO:0000256" key="2">
    <source>
        <dbReference type="ARBA" id="ARBA00000711"/>
    </source>
</evidence>
<comment type="function">
    <text evidence="4 14">Catalyzes ATP-dependent phosphorylation of adenosylcobinamide and addition of GMP to adenosylcobinamide phosphate.</text>
</comment>
<evidence type="ECO:0000313" key="18">
    <source>
        <dbReference type="Proteomes" id="UP000294562"/>
    </source>
</evidence>
<feature type="binding site" evidence="16">
    <location>
        <begin position="56"/>
        <end position="59"/>
    </location>
    <ligand>
        <name>GTP</name>
        <dbReference type="ChEBI" id="CHEBI:37565"/>
    </ligand>
</feature>
<dbReference type="CDD" id="cd00544">
    <property type="entry name" value="CobU"/>
    <property type="match status" value="1"/>
</dbReference>
<feature type="binding site" evidence="16">
    <location>
        <begin position="14"/>
        <end position="21"/>
    </location>
    <ligand>
        <name>GTP</name>
        <dbReference type="ChEBI" id="CHEBI:37565"/>
    </ligand>
</feature>
<dbReference type="GO" id="GO:0005525">
    <property type="term" value="F:GTP binding"/>
    <property type="evidence" value="ECO:0007669"/>
    <property type="project" value="UniProtKB-UniRule"/>
</dbReference>
<dbReference type="Gene3D" id="3.40.50.300">
    <property type="entry name" value="P-loop containing nucleotide triphosphate hydrolases"/>
    <property type="match status" value="1"/>
</dbReference>
<dbReference type="PANTHER" id="PTHR34848">
    <property type="match status" value="1"/>
</dbReference>
<sequence length="175" mass="19042">MNNFFLPALTLVTGGAASGKSRFAEKLITDSELPRVYIATAQAWDDEMREKISQHRDRRDGWRDVEAPLDVVSALATVGHGEAALLDCLTMWLTNHLLAESDLGRETRRLCDALTKCAGHVVVVTNEVGQGIVPDNALSRQFREAQGRLNQHVAAQAQAVTVVMSGLPLTLKAPV</sequence>
<dbReference type="GO" id="GO:0043752">
    <property type="term" value="F:adenosylcobinamide kinase activity"/>
    <property type="evidence" value="ECO:0007669"/>
    <property type="project" value="UniProtKB-EC"/>
</dbReference>
<dbReference type="GO" id="GO:0009236">
    <property type="term" value="P:cobalamin biosynthetic process"/>
    <property type="evidence" value="ECO:0007669"/>
    <property type="project" value="UniProtKB-UniRule"/>
</dbReference>
<evidence type="ECO:0000313" key="17">
    <source>
        <dbReference type="EMBL" id="TDL91438.1"/>
    </source>
</evidence>
<keyword evidence="9 14" id="KW-0808">Transferase</keyword>
<keyword evidence="18" id="KW-1185">Reference proteome</keyword>
<evidence type="ECO:0000256" key="9">
    <source>
        <dbReference type="ARBA" id="ARBA00022679"/>
    </source>
</evidence>
<feature type="binding site" evidence="16">
    <location>
        <position position="66"/>
    </location>
    <ligand>
        <name>GTP</name>
        <dbReference type="ChEBI" id="CHEBI:37565"/>
    </ligand>
</feature>
<protein>
    <recommendedName>
        <fullName evidence="14">Bifunctional adenosylcobalamin biosynthesis protein</fullName>
        <ecNumber evidence="14">2.7.1.156</ecNumber>
        <ecNumber evidence="14">2.7.7.62</ecNumber>
    </recommendedName>
</protein>
<keyword evidence="10 14" id="KW-0547">Nucleotide-binding</keyword>
<keyword evidence="17" id="KW-0548">Nucleotidyltransferase</keyword>
<name>A0A4R6B5I3_9RHOB</name>
<dbReference type="EC" id="2.7.7.62" evidence="14"/>
<evidence type="ECO:0000256" key="16">
    <source>
        <dbReference type="PIRSR" id="PIRSR006135-2"/>
    </source>
</evidence>
<feature type="binding site" evidence="16">
    <location>
        <position position="87"/>
    </location>
    <ligand>
        <name>GTP</name>
        <dbReference type="ChEBI" id="CHEBI:37565"/>
    </ligand>
</feature>
<reference evidence="17 18" key="1">
    <citation type="submission" date="2019-03" db="EMBL/GenBank/DDBJ databases">
        <title>Rhodobacteraceae bacterium SM1902, a new member of the family Rhodobacteraceae isolated from Yantai.</title>
        <authorList>
            <person name="Sun Y."/>
        </authorList>
    </citation>
    <scope>NUCLEOTIDE SEQUENCE [LARGE SCALE GENOMIC DNA]</scope>
    <source>
        <strain evidence="17 18">SM1902</strain>
    </source>
</reference>
<dbReference type="SUPFAM" id="SSF52540">
    <property type="entry name" value="P-loop containing nucleoside triphosphate hydrolases"/>
    <property type="match status" value="1"/>
</dbReference>
<evidence type="ECO:0000256" key="4">
    <source>
        <dbReference type="ARBA" id="ARBA00003889"/>
    </source>
</evidence>
<dbReference type="EC" id="2.7.1.156" evidence="14"/>
<dbReference type="AlphaFoldDB" id="A0A4R6B5I3"/>
<comment type="catalytic activity">
    <reaction evidence="1 14">
        <text>adenosylcob(III)inamide + ATP = adenosylcob(III)inamide phosphate + ADP + H(+)</text>
        <dbReference type="Rhea" id="RHEA:15769"/>
        <dbReference type="ChEBI" id="CHEBI:2480"/>
        <dbReference type="ChEBI" id="CHEBI:15378"/>
        <dbReference type="ChEBI" id="CHEBI:30616"/>
        <dbReference type="ChEBI" id="CHEBI:58502"/>
        <dbReference type="ChEBI" id="CHEBI:456216"/>
        <dbReference type="EC" id="2.7.1.156"/>
    </reaction>
</comment>
<comment type="pathway">
    <text evidence="5 14">Cofactor biosynthesis; adenosylcobalamin biosynthesis; adenosylcobalamin from cob(II)yrinate a,c-diamide: step 6/7.</text>
</comment>
<comment type="similarity">
    <text evidence="7 14">Belongs to the CobU/CobP family.</text>
</comment>
<gene>
    <name evidence="17" type="primary">cobU</name>
    <name evidence="17" type="ORF">E2L05_00580</name>
</gene>
<dbReference type="InterPro" id="IPR027417">
    <property type="entry name" value="P-loop_NTPase"/>
</dbReference>
<dbReference type="InterPro" id="IPR003203">
    <property type="entry name" value="CobU/CobP"/>
</dbReference>
<evidence type="ECO:0000256" key="13">
    <source>
        <dbReference type="ARBA" id="ARBA00023134"/>
    </source>
</evidence>
<dbReference type="GO" id="GO:0005524">
    <property type="term" value="F:ATP binding"/>
    <property type="evidence" value="ECO:0007669"/>
    <property type="project" value="UniProtKB-UniRule"/>
</dbReference>
<keyword evidence="13 14" id="KW-0342">GTP-binding</keyword>
<dbReference type="PANTHER" id="PTHR34848:SF1">
    <property type="entry name" value="BIFUNCTIONAL ADENOSYLCOBALAMIN BIOSYNTHESIS PROTEIN COBU"/>
    <property type="match status" value="1"/>
</dbReference>
<feature type="active site" description="GMP-histidine intermediate" evidence="15">
    <location>
        <position position="55"/>
    </location>
</feature>
<keyword evidence="8 14" id="KW-0169">Cobalamin biosynthesis</keyword>
<feature type="binding site" evidence="16">
    <location>
        <begin position="39"/>
        <end position="41"/>
    </location>
    <ligand>
        <name>GTP</name>
        <dbReference type="ChEBI" id="CHEBI:37565"/>
    </ligand>
</feature>
<keyword evidence="12 14" id="KW-0067">ATP-binding</keyword>
<dbReference type="Pfam" id="PF02283">
    <property type="entry name" value="CobU"/>
    <property type="match status" value="1"/>
</dbReference>
<dbReference type="Proteomes" id="UP000294562">
    <property type="component" value="Unassembled WGS sequence"/>
</dbReference>
<evidence type="ECO:0000256" key="11">
    <source>
        <dbReference type="ARBA" id="ARBA00022777"/>
    </source>
</evidence>
<organism evidence="17 18">
    <name type="scientific">Meridianimarinicoccus aquatilis</name>
    <dbReference type="NCBI Taxonomy" id="2552766"/>
    <lineage>
        <taxon>Bacteria</taxon>
        <taxon>Pseudomonadati</taxon>
        <taxon>Pseudomonadota</taxon>
        <taxon>Alphaproteobacteria</taxon>
        <taxon>Rhodobacterales</taxon>
        <taxon>Paracoccaceae</taxon>
        <taxon>Meridianimarinicoccus</taxon>
    </lineage>
</organism>
<evidence type="ECO:0000256" key="14">
    <source>
        <dbReference type="PIRNR" id="PIRNR006135"/>
    </source>
</evidence>
<accession>A0A4R6B5I3</accession>
<comment type="catalytic activity">
    <reaction evidence="3">
        <text>adenosylcob(III)inamide + GTP = adenosylcob(III)inamide phosphate + GDP + H(+)</text>
        <dbReference type="Rhea" id="RHEA:15765"/>
        <dbReference type="ChEBI" id="CHEBI:2480"/>
        <dbReference type="ChEBI" id="CHEBI:15378"/>
        <dbReference type="ChEBI" id="CHEBI:37565"/>
        <dbReference type="ChEBI" id="CHEBI:58189"/>
        <dbReference type="ChEBI" id="CHEBI:58502"/>
        <dbReference type="EC" id="2.7.1.156"/>
    </reaction>
</comment>
<dbReference type="EMBL" id="SMZO01000001">
    <property type="protein sequence ID" value="TDL91438.1"/>
    <property type="molecule type" value="Genomic_DNA"/>
</dbReference>
<comment type="catalytic activity">
    <reaction evidence="2 14">
        <text>adenosylcob(III)inamide phosphate + GTP + H(+) = adenosylcob(III)inamide-GDP + diphosphate</text>
        <dbReference type="Rhea" id="RHEA:22712"/>
        <dbReference type="ChEBI" id="CHEBI:15378"/>
        <dbReference type="ChEBI" id="CHEBI:33019"/>
        <dbReference type="ChEBI" id="CHEBI:37565"/>
        <dbReference type="ChEBI" id="CHEBI:58502"/>
        <dbReference type="ChEBI" id="CHEBI:60487"/>
        <dbReference type="EC" id="2.7.7.62"/>
    </reaction>
</comment>
<evidence type="ECO:0000256" key="8">
    <source>
        <dbReference type="ARBA" id="ARBA00022573"/>
    </source>
</evidence>
<dbReference type="UniPathway" id="UPA00148">
    <property type="reaction ID" value="UER00236"/>
</dbReference>
<comment type="pathway">
    <text evidence="6 14">Cofactor biosynthesis; adenosylcobalamin biosynthesis; adenosylcobalamin from cob(II)yrinate a,c-diamide: step 5/7.</text>
</comment>
<proteinExistence type="inferred from homology"/>
<dbReference type="PIRSF" id="PIRSF006135">
    <property type="entry name" value="CobU"/>
    <property type="match status" value="1"/>
</dbReference>
<comment type="caution">
    <text evidence="17">The sequence shown here is derived from an EMBL/GenBank/DDBJ whole genome shotgun (WGS) entry which is preliminary data.</text>
</comment>